<accession>A0A9Q1K427</accession>
<proteinExistence type="predicted"/>
<evidence type="ECO:0000259" key="2">
    <source>
        <dbReference type="PROSITE" id="PS51297"/>
    </source>
</evidence>
<dbReference type="InterPro" id="IPR002487">
    <property type="entry name" value="TF_Kbox"/>
</dbReference>
<dbReference type="GO" id="GO:0003700">
    <property type="term" value="F:DNA-binding transcription factor activity"/>
    <property type="evidence" value="ECO:0007669"/>
    <property type="project" value="InterPro"/>
</dbReference>
<comment type="caution">
    <text evidence="3">The sequence shown here is derived from an EMBL/GenBank/DDBJ whole genome shotgun (WGS) entry which is preliminary data.</text>
</comment>
<keyword evidence="4" id="KW-1185">Reference proteome</keyword>
<protein>
    <recommendedName>
        <fullName evidence="2">K-box domain-containing protein</fullName>
    </recommendedName>
</protein>
<dbReference type="GO" id="GO:0005634">
    <property type="term" value="C:nucleus"/>
    <property type="evidence" value="ECO:0007669"/>
    <property type="project" value="InterPro"/>
</dbReference>
<dbReference type="Pfam" id="PF01486">
    <property type="entry name" value="K-box"/>
    <property type="match status" value="1"/>
</dbReference>
<feature type="region of interest" description="Disordered" evidence="1">
    <location>
        <begin position="87"/>
        <end position="164"/>
    </location>
</feature>
<sequence length="164" mass="18874">MLFWLEGSMEEILERYERYCYAENQLAPADSESQQQGSSAKEYPRLLSKLEVLQRNMRHYVGEGIDSLTLKELQHLEQQLETALRRIRNRKVKENNNTEATQQQNPSQDCTLSSSNPARLCPSLSIGGAYDEGRESPVRQVNHMAEGRADTKRSRPPWMVPHVD</sequence>
<evidence type="ECO:0000313" key="3">
    <source>
        <dbReference type="EMBL" id="KAJ8436023.1"/>
    </source>
</evidence>
<dbReference type="Proteomes" id="UP001153076">
    <property type="component" value="Unassembled WGS sequence"/>
</dbReference>
<gene>
    <name evidence="3" type="ORF">Cgig2_007681</name>
</gene>
<evidence type="ECO:0000256" key="1">
    <source>
        <dbReference type="SAM" id="MobiDB-lite"/>
    </source>
</evidence>
<organism evidence="3 4">
    <name type="scientific">Carnegiea gigantea</name>
    <dbReference type="NCBI Taxonomy" id="171969"/>
    <lineage>
        <taxon>Eukaryota</taxon>
        <taxon>Viridiplantae</taxon>
        <taxon>Streptophyta</taxon>
        <taxon>Embryophyta</taxon>
        <taxon>Tracheophyta</taxon>
        <taxon>Spermatophyta</taxon>
        <taxon>Magnoliopsida</taxon>
        <taxon>eudicotyledons</taxon>
        <taxon>Gunneridae</taxon>
        <taxon>Pentapetalae</taxon>
        <taxon>Caryophyllales</taxon>
        <taxon>Cactineae</taxon>
        <taxon>Cactaceae</taxon>
        <taxon>Cactoideae</taxon>
        <taxon>Echinocereeae</taxon>
        <taxon>Carnegiea</taxon>
    </lineage>
</organism>
<evidence type="ECO:0000313" key="4">
    <source>
        <dbReference type="Proteomes" id="UP001153076"/>
    </source>
</evidence>
<dbReference type="EMBL" id="JAKOGI010000370">
    <property type="protein sequence ID" value="KAJ8436023.1"/>
    <property type="molecule type" value="Genomic_DNA"/>
</dbReference>
<reference evidence="3" key="1">
    <citation type="submission" date="2022-04" db="EMBL/GenBank/DDBJ databases">
        <title>Carnegiea gigantea Genome sequencing and assembly v2.</title>
        <authorList>
            <person name="Copetti D."/>
            <person name="Sanderson M.J."/>
            <person name="Burquez A."/>
            <person name="Wojciechowski M.F."/>
        </authorList>
    </citation>
    <scope>NUCLEOTIDE SEQUENCE</scope>
    <source>
        <strain evidence="3">SGP5-SGP5p</strain>
        <tissue evidence="3">Aerial part</tissue>
    </source>
</reference>
<feature type="compositionally biased region" description="Low complexity" evidence="1">
    <location>
        <begin position="95"/>
        <end position="105"/>
    </location>
</feature>
<name>A0A9Q1K427_9CARY</name>
<feature type="domain" description="K-box" evidence="2">
    <location>
        <begin position="36"/>
        <end position="136"/>
    </location>
</feature>
<dbReference type="AlphaFoldDB" id="A0A9Q1K427"/>
<feature type="compositionally biased region" description="Polar residues" evidence="1">
    <location>
        <begin position="106"/>
        <end position="117"/>
    </location>
</feature>
<dbReference type="PROSITE" id="PS51297">
    <property type="entry name" value="K_BOX"/>
    <property type="match status" value="1"/>
</dbReference>